<dbReference type="Proteomes" id="UP000197007">
    <property type="component" value="Chromosome"/>
</dbReference>
<reference evidence="3" key="1">
    <citation type="submission" date="2017-06" db="EMBL/GenBank/DDBJ databases">
        <title>Complete genome sequence of Capnocytophaga sp. KCOM 1579 (=ChDC OS43) isolated from a human refractory periapical abscess lesion.</title>
        <authorList>
            <person name="Kook J.-K."/>
            <person name="Park S.-N."/>
            <person name="Lim Y.K."/>
            <person name="Roh H."/>
        </authorList>
    </citation>
    <scope>NUCLEOTIDE SEQUENCE [LARGE SCALE GENOMIC DNA]</scope>
    <source>
        <strain evidence="3">ChDC OS43</strain>
    </source>
</reference>
<feature type="transmembrane region" description="Helical" evidence="1">
    <location>
        <begin position="230"/>
        <end position="249"/>
    </location>
</feature>
<dbReference type="KEGG" id="capn:CBG49_01155"/>
<name>A0A1Z4BKH8_9FLAO</name>
<keyword evidence="1" id="KW-0472">Membrane</keyword>
<sequence length="250" mass="28850">MERKYKASTALRVLSLGIFQHAVSIKNGVLRTTCGFLFRIKPIKIEDITYIECYTKRVRVKGGYVNKTYYKFVVKGEKHRLLRFYLLDAKEMQQLLKDIRQLNPKVEYSVEIREFMNTYIKPYKIHFDFTPIDEQPQAKQYAKTQRPFILQHPSVDVAHNWLMIILVMAPIFIGNSIVLEVLLECFGSRTNSMFIPPMVASFFPLFNVGMGLSLALYGSSDGWQKIKKNLYIAAICLFLGLLFGSLGVII</sequence>
<keyword evidence="3" id="KW-1185">Reference proteome</keyword>
<protein>
    <submittedName>
        <fullName evidence="2">Uncharacterized protein</fullName>
    </submittedName>
</protein>
<gene>
    <name evidence="2" type="ORF">CBG49_01155</name>
</gene>
<feature type="transmembrane region" description="Helical" evidence="1">
    <location>
        <begin position="195"/>
        <end position="218"/>
    </location>
</feature>
<dbReference type="AlphaFoldDB" id="A0A1Z4BKH8"/>
<proteinExistence type="predicted"/>
<evidence type="ECO:0000256" key="1">
    <source>
        <dbReference type="SAM" id="Phobius"/>
    </source>
</evidence>
<dbReference type="RefSeq" id="WP_088593020.1">
    <property type="nucleotide sequence ID" value="NZ_CP022022.1"/>
</dbReference>
<accession>A0A1Z4BKH8</accession>
<organism evidence="2 3">
    <name type="scientific">Capnocytophaga endodontalis</name>
    <dbReference type="NCBI Taxonomy" id="2708117"/>
    <lineage>
        <taxon>Bacteria</taxon>
        <taxon>Pseudomonadati</taxon>
        <taxon>Bacteroidota</taxon>
        <taxon>Flavobacteriia</taxon>
        <taxon>Flavobacteriales</taxon>
        <taxon>Flavobacteriaceae</taxon>
        <taxon>Capnocytophaga</taxon>
    </lineage>
</organism>
<keyword evidence="1" id="KW-0812">Transmembrane</keyword>
<dbReference type="EMBL" id="CP022022">
    <property type="protein sequence ID" value="ASF41804.1"/>
    <property type="molecule type" value="Genomic_DNA"/>
</dbReference>
<keyword evidence="1" id="KW-1133">Transmembrane helix</keyword>
<evidence type="ECO:0000313" key="3">
    <source>
        <dbReference type="Proteomes" id="UP000197007"/>
    </source>
</evidence>
<evidence type="ECO:0000313" key="2">
    <source>
        <dbReference type="EMBL" id="ASF41804.1"/>
    </source>
</evidence>
<feature type="transmembrane region" description="Helical" evidence="1">
    <location>
        <begin position="161"/>
        <end position="183"/>
    </location>
</feature>